<dbReference type="EMBL" id="CP002590">
    <property type="protein sequence ID" value="AEA13427.1"/>
    <property type="molecule type" value="Genomic_DNA"/>
</dbReference>
<dbReference type="HOGENOM" id="CLU_926282_0_0_2"/>
<keyword evidence="2" id="KW-1185">Reference proteome</keyword>
<organism evidence="1 2">
    <name type="scientific">Thermoproteus uzoniensis (strain 768-20)</name>
    <dbReference type="NCBI Taxonomy" id="999630"/>
    <lineage>
        <taxon>Archaea</taxon>
        <taxon>Thermoproteota</taxon>
        <taxon>Thermoprotei</taxon>
        <taxon>Thermoproteales</taxon>
        <taxon>Thermoproteaceae</taxon>
        <taxon>Thermoproteus</taxon>
    </lineage>
</organism>
<dbReference type="eggNOG" id="arCOG05566">
    <property type="taxonomic scope" value="Archaea"/>
</dbReference>
<accession>F2L4S3</accession>
<dbReference type="Proteomes" id="UP000008138">
    <property type="component" value="Chromosome"/>
</dbReference>
<protein>
    <submittedName>
        <fullName evidence="1">Uncharacterized protein</fullName>
    </submittedName>
</protein>
<evidence type="ECO:0000313" key="2">
    <source>
        <dbReference type="Proteomes" id="UP000008138"/>
    </source>
</evidence>
<reference evidence="1 2" key="1">
    <citation type="journal article" date="2011" name="J. Bacteriol.">
        <title>Complete genome sequence of the thermoacidophilic crenarchaeon Thermoproteus uzoniensis 768-20.</title>
        <authorList>
            <person name="Mardanov A.V."/>
            <person name="Gumerov V.M."/>
            <person name="Beletsky A.V."/>
            <person name="Prokofeva M.I."/>
            <person name="Bonch-Osmolovskaya E.A."/>
            <person name="Ravin N.V."/>
            <person name="Skryabin K.G."/>
        </authorList>
    </citation>
    <scope>NUCLEOTIDE SEQUENCE [LARGE SCALE GENOMIC DNA]</scope>
    <source>
        <strain evidence="1 2">768-20</strain>
    </source>
</reference>
<dbReference type="AlphaFoldDB" id="F2L4S3"/>
<gene>
    <name evidence="1" type="ordered locus">TUZN_1969</name>
</gene>
<sequence length="344" mass="38517">MGASLPAVLAPAGSIRRLRGWTQALCLIIGWSGGYMLCISLDACLSEYRPESVDVATRMLGGLGLRELASRVKSLRVVTQGPILGKLKVLETVDNNDVEVRYVPKLFSSFYVLRRGDRVCAVFGGDLFLDAVEGSASGLLMANCGDDAIGAAELFEKLWSRSRSIFDVDPYLLGRTKDWGAYRIIAELRRVKVEGEDEEDLVDKIVRGHARRIFGIDDSDEVARRFWSAIFATRDMSVKIMDDRSTGLPVTAPLIYYSVKVLRSPPDRCQDGPCLRTTAKLLERALRHVPQSRLHDAWREALKNGAERRKIERSPYLPALLLLTGKVEIGYDKSIDARIYRLRR</sequence>
<dbReference type="KEGG" id="tuz:TUZN_1969"/>
<reference key="2">
    <citation type="submission" date="2011-03" db="EMBL/GenBank/DDBJ databases">
        <title>Complete genome sequence of the thermoacidophilic crenarchaeon Thermoproteus uzoniensis 768-20.</title>
        <authorList>
            <person name="Mardanov A.V."/>
            <person name="Gumerov V.M."/>
            <person name="Beletsky A.V."/>
            <person name="Prokofeva M.I."/>
            <person name="Bonch-Osmolovskaya E.A."/>
            <person name="Ravin N.V."/>
            <person name="Skryabin K.G."/>
        </authorList>
    </citation>
    <scope>NUCLEOTIDE SEQUENCE</scope>
    <source>
        <strain>768-20</strain>
    </source>
</reference>
<proteinExistence type="predicted"/>
<evidence type="ECO:0000313" key="1">
    <source>
        <dbReference type="EMBL" id="AEA13427.1"/>
    </source>
</evidence>
<name>F2L4S3_THEU7</name>